<dbReference type="Pfam" id="PF05678">
    <property type="entry name" value="VQ"/>
    <property type="match status" value="1"/>
</dbReference>
<feature type="domain" description="VQ" evidence="1">
    <location>
        <begin position="62"/>
        <end position="88"/>
    </location>
</feature>
<evidence type="ECO:0000259" key="1">
    <source>
        <dbReference type="Pfam" id="PF05678"/>
    </source>
</evidence>
<dbReference type="PANTHER" id="PTHR33624">
    <property type="entry name" value="SIGMA FACTOR BINDING PROTEIN 1, CHLOROPLASTIC"/>
    <property type="match status" value="1"/>
</dbReference>
<gene>
    <name evidence="2" type="ORF">RchiOBHm_Chr1g0325821</name>
</gene>
<dbReference type="Proteomes" id="UP000238479">
    <property type="component" value="Chromosome 1"/>
</dbReference>
<evidence type="ECO:0000313" key="3">
    <source>
        <dbReference type="Proteomes" id="UP000238479"/>
    </source>
</evidence>
<sequence>MLSLCSKIHSFPKRLFVHFFASATRSKCLINCFKMDMLGVSNRSPKQSKRSKSSKGVKVVYISSPMKVQTSASKFRALVQELTGRDSDAERFMETNGGGGHRHQNIPEFSHEQQLKAADGDHHVFPHHQIPFSNSFYEFPNCSDSLFEPFTGHFELDVLRSFDQL</sequence>
<dbReference type="InterPro" id="IPR008889">
    <property type="entry name" value="VQ"/>
</dbReference>
<evidence type="ECO:0000313" key="2">
    <source>
        <dbReference type="EMBL" id="PRQ55551.1"/>
    </source>
</evidence>
<dbReference type="InterPro" id="IPR039335">
    <property type="entry name" value="SIB1/2"/>
</dbReference>
<name>A0A2P6SA62_ROSCH</name>
<dbReference type="OMA" id="ERFMETK"/>
<reference evidence="2 3" key="1">
    <citation type="journal article" date="2018" name="Nat. Genet.">
        <title>The Rosa genome provides new insights in the design of modern roses.</title>
        <authorList>
            <person name="Bendahmane M."/>
        </authorList>
    </citation>
    <scope>NUCLEOTIDE SEQUENCE [LARGE SCALE GENOMIC DNA]</scope>
    <source>
        <strain evidence="3">cv. Old Blush</strain>
    </source>
</reference>
<comment type="caution">
    <text evidence="2">The sequence shown here is derived from an EMBL/GenBank/DDBJ whole genome shotgun (WGS) entry which is preliminary data.</text>
</comment>
<protein>
    <recommendedName>
        <fullName evidence="1">VQ domain-containing protein</fullName>
    </recommendedName>
</protein>
<dbReference type="STRING" id="74649.A0A2P6SA62"/>
<dbReference type="PANTHER" id="PTHR33624:SF24">
    <property type="entry name" value="VQ DOMAIN-CONTAINING PROTEIN"/>
    <property type="match status" value="1"/>
</dbReference>
<dbReference type="Gramene" id="PRQ55551">
    <property type="protein sequence ID" value="PRQ55551"/>
    <property type="gene ID" value="RchiOBHm_Chr1g0325821"/>
</dbReference>
<accession>A0A2P6SA62</accession>
<organism evidence="2 3">
    <name type="scientific">Rosa chinensis</name>
    <name type="common">China rose</name>
    <dbReference type="NCBI Taxonomy" id="74649"/>
    <lineage>
        <taxon>Eukaryota</taxon>
        <taxon>Viridiplantae</taxon>
        <taxon>Streptophyta</taxon>
        <taxon>Embryophyta</taxon>
        <taxon>Tracheophyta</taxon>
        <taxon>Spermatophyta</taxon>
        <taxon>Magnoliopsida</taxon>
        <taxon>eudicotyledons</taxon>
        <taxon>Gunneridae</taxon>
        <taxon>Pentapetalae</taxon>
        <taxon>rosids</taxon>
        <taxon>fabids</taxon>
        <taxon>Rosales</taxon>
        <taxon>Rosaceae</taxon>
        <taxon>Rosoideae</taxon>
        <taxon>Rosoideae incertae sedis</taxon>
        <taxon>Rosa</taxon>
    </lineage>
</organism>
<proteinExistence type="predicted"/>
<dbReference type="EMBL" id="PDCK01000039">
    <property type="protein sequence ID" value="PRQ55551.1"/>
    <property type="molecule type" value="Genomic_DNA"/>
</dbReference>
<keyword evidence="3" id="KW-1185">Reference proteome</keyword>
<dbReference type="AlphaFoldDB" id="A0A2P6SA62"/>